<protein>
    <submittedName>
        <fullName evidence="6 7">5'-nucleotidase</fullName>
        <ecNumber evidence="6">3.1.3.5</ecNumber>
    </submittedName>
</protein>
<evidence type="ECO:0000313" key="6">
    <source>
        <dbReference type="EMBL" id="NJC20740.1"/>
    </source>
</evidence>
<dbReference type="GO" id="GO:0000166">
    <property type="term" value="F:nucleotide binding"/>
    <property type="evidence" value="ECO:0007669"/>
    <property type="project" value="UniProtKB-KW"/>
</dbReference>
<feature type="domain" description="Calcineurin-like phosphoesterase" evidence="4">
    <location>
        <begin position="41"/>
        <end position="238"/>
    </location>
</feature>
<dbReference type="AlphaFoldDB" id="A0A7X5YGK0"/>
<dbReference type="EMBL" id="CP043839">
    <property type="protein sequence ID" value="WOF12010.1"/>
    <property type="molecule type" value="Genomic_DNA"/>
</dbReference>
<evidence type="ECO:0000313" key="9">
    <source>
        <dbReference type="Proteomes" id="UP001302374"/>
    </source>
</evidence>
<dbReference type="CDD" id="cd00845">
    <property type="entry name" value="MPP_UshA_N_like"/>
    <property type="match status" value="1"/>
</dbReference>
<dbReference type="SUPFAM" id="SSF55816">
    <property type="entry name" value="5'-nucleotidase (syn. UDP-sugar hydrolase), C-terminal domain"/>
    <property type="match status" value="1"/>
</dbReference>
<dbReference type="InterPro" id="IPR008334">
    <property type="entry name" value="5'-Nucleotdase_C"/>
</dbReference>
<dbReference type="GO" id="GO:0009166">
    <property type="term" value="P:nucleotide catabolic process"/>
    <property type="evidence" value="ECO:0007669"/>
    <property type="project" value="InterPro"/>
</dbReference>
<dbReference type="Gene3D" id="3.90.780.10">
    <property type="entry name" value="5'-Nucleotidase, C-terminal domain"/>
    <property type="match status" value="1"/>
</dbReference>
<evidence type="ECO:0000259" key="4">
    <source>
        <dbReference type="Pfam" id="PF00149"/>
    </source>
</evidence>
<dbReference type="Proteomes" id="UP001302374">
    <property type="component" value="Chromosome"/>
</dbReference>
<keyword evidence="3 6" id="KW-0378">Hydrolase</keyword>
<evidence type="ECO:0000256" key="1">
    <source>
        <dbReference type="ARBA" id="ARBA00006654"/>
    </source>
</evidence>
<reference evidence="7 9" key="1">
    <citation type="submission" date="2019-09" db="EMBL/GenBank/DDBJ databases">
        <title>Butyricimonas paravirosa DSM 105722 (=214-4 = JCM 18677 = CCUG 65563).</title>
        <authorList>
            <person name="Le Roy T."/>
            <person name="Cani P.D."/>
        </authorList>
    </citation>
    <scope>NUCLEOTIDE SEQUENCE [LARGE SCALE GENOMIC DNA]</scope>
    <source>
        <strain evidence="7 9">DSM 105722</strain>
    </source>
</reference>
<dbReference type="GeneID" id="86891009"/>
<feature type="domain" description="5'-Nucleotidase C-terminal" evidence="5">
    <location>
        <begin position="319"/>
        <end position="444"/>
    </location>
</feature>
<dbReference type="InterPro" id="IPR036907">
    <property type="entry name" value="5'-Nucleotdase_C_sf"/>
</dbReference>
<dbReference type="InterPro" id="IPR006179">
    <property type="entry name" value="5_nucleotidase/apyrase"/>
</dbReference>
<evidence type="ECO:0000313" key="8">
    <source>
        <dbReference type="Proteomes" id="UP000576368"/>
    </source>
</evidence>
<dbReference type="PRINTS" id="PR01607">
    <property type="entry name" value="APYRASEFAMLY"/>
</dbReference>
<evidence type="ECO:0000313" key="7">
    <source>
        <dbReference type="EMBL" id="WOF12010.1"/>
    </source>
</evidence>
<dbReference type="InterPro" id="IPR006146">
    <property type="entry name" value="5'-Nucleotdase_CS"/>
</dbReference>
<reference evidence="6 8" key="2">
    <citation type="submission" date="2020-03" db="EMBL/GenBank/DDBJ databases">
        <title>Genomic Encyclopedia of Type Strains, Phase IV (KMG-IV): sequencing the most valuable type-strain genomes for metagenomic binning, comparative biology and taxonomic classification.</title>
        <authorList>
            <person name="Goeker M."/>
        </authorList>
    </citation>
    <scope>NUCLEOTIDE SEQUENCE [LARGE SCALE GENOMIC DNA]</scope>
    <source>
        <strain evidence="6 8">DSM 105722</strain>
    </source>
</reference>
<proteinExistence type="inferred from homology"/>
<dbReference type="PROSITE" id="PS00786">
    <property type="entry name" value="5_NUCLEOTIDASE_2"/>
    <property type="match status" value="1"/>
</dbReference>
<dbReference type="PANTHER" id="PTHR11575">
    <property type="entry name" value="5'-NUCLEOTIDASE-RELATED"/>
    <property type="match status" value="1"/>
</dbReference>
<evidence type="ECO:0000259" key="5">
    <source>
        <dbReference type="Pfam" id="PF02872"/>
    </source>
</evidence>
<keyword evidence="9" id="KW-1185">Reference proteome</keyword>
<comment type="similarity">
    <text evidence="1 3">Belongs to the 5'-nucleotidase family.</text>
</comment>
<sequence>MNHDYFKLHISVLSKLHVCMVLSWIILLFGCQNTGEKEIVIISTNDIHGRIEQFPKLATFVEQIKAKHPNVILVDAGDRFTGNPYVDHAKEKGLPVISLMNDLGYEVGTLGNHEFDFGQKTLRARINDATFPIVCANINSSRGELDSIPPYYIIKKDGIRLGFLGLVQTGADHIPSVNPEQLKDITFDHYLDKVADYRSLKQQCDVLIGLTHLGVDEDSTLATRMPELDIIIGGHSHTLLKTPKEVNNVMIGQTGLKLQYAGLTILKFKQGKLSERSYQSCLIDTITRIDSSMTQKVKYFIDQPKFKEVIGATSLPFKSQESIGNIVTDAMTHSTASDFAFYNQGGIRLSELPQGNITLETILSIEPFGNHIVIHELSLSDIKTLILNHFNQEDRIIDLYVSPGSYTIVQDEQGKGTDVIFKDRNGRPLVKKATYKVALNNYVSVEYDFPGKGKGLHTDISVVNAMIDFIRTNTPLSPTDKRTYLSSVK</sequence>
<dbReference type="SUPFAM" id="SSF56300">
    <property type="entry name" value="Metallo-dependent phosphatases"/>
    <property type="match status" value="1"/>
</dbReference>
<dbReference type="Pfam" id="PF02872">
    <property type="entry name" value="5_nucleotid_C"/>
    <property type="match status" value="1"/>
</dbReference>
<dbReference type="PROSITE" id="PS51257">
    <property type="entry name" value="PROKAR_LIPOPROTEIN"/>
    <property type="match status" value="1"/>
</dbReference>
<dbReference type="PANTHER" id="PTHR11575:SF24">
    <property type="entry name" value="5'-NUCLEOTIDASE"/>
    <property type="match status" value="1"/>
</dbReference>
<dbReference type="Pfam" id="PF00149">
    <property type="entry name" value="Metallophos"/>
    <property type="match status" value="1"/>
</dbReference>
<keyword evidence="3" id="KW-0547">Nucleotide-binding</keyword>
<dbReference type="Gene3D" id="3.60.21.10">
    <property type="match status" value="1"/>
</dbReference>
<gene>
    <name evidence="7" type="ORF">F1644_06895</name>
    <name evidence="6" type="ORF">GGR15_004399</name>
</gene>
<evidence type="ECO:0000256" key="2">
    <source>
        <dbReference type="ARBA" id="ARBA00022729"/>
    </source>
</evidence>
<organism evidence="6 8">
    <name type="scientific">Butyricimonas paravirosa</name>
    <dbReference type="NCBI Taxonomy" id="1472417"/>
    <lineage>
        <taxon>Bacteria</taxon>
        <taxon>Pseudomonadati</taxon>
        <taxon>Bacteroidota</taxon>
        <taxon>Bacteroidia</taxon>
        <taxon>Bacteroidales</taxon>
        <taxon>Odoribacteraceae</taxon>
        <taxon>Butyricimonas</taxon>
    </lineage>
</organism>
<dbReference type="Proteomes" id="UP000576368">
    <property type="component" value="Unassembled WGS sequence"/>
</dbReference>
<evidence type="ECO:0000256" key="3">
    <source>
        <dbReference type="RuleBase" id="RU362119"/>
    </source>
</evidence>
<keyword evidence="2" id="KW-0732">Signal</keyword>
<dbReference type="GO" id="GO:0046872">
    <property type="term" value="F:metal ion binding"/>
    <property type="evidence" value="ECO:0007669"/>
    <property type="project" value="InterPro"/>
</dbReference>
<dbReference type="InterPro" id="IPR004843">
    <property type="entry name" value="Calcineurin-like_PHP"/>
</dbReference>
<accession>A0A7X5YGK0</accession>
<name>A0A7X5YGK0_9BACT</name>
<dbReference type="EMBL" id="JAATLI010000022">
    <property type="protein sequence ID" value="NJC20740.1"/>
    <property type="molecule type" value="Genomic_DNA"/>
</dbReference>
<dbReference type="EC" id="3.1.3.5" evidence="6"/>
<dbReference type="RefSeq" id="WP_118305716.1">
    <property type="nucleotide sequence ID" value="NZ_BMPA01000022.1"/>
</dbReference>
<dbReference type="InterPro" id="IPR029052">
    <property type="entry name" value="Metallo-depent_PP-like"/>
</dbReference>
<dbReference type="GO" id="GO:0008253">
    <property type="term" value="F:5'-nucleotidase activity"/>
    <property type="evidence" value="ECO:0007669"/>
    <property type="project" value="UniProtKB-EC"/>
</dbReference>